<sequence length="105" mass="11137">MACKPVKIGKSFGWGVRVDWGALPAAEGSVVRVMFGENFIHFSDFGPGVVTVNPFCAESDEGIVTEQALIAAAPVICMAHIKTPYLCIITGKAKARENRSASKAP</sequence>
<protein>
    <submittedName>
        <fullName evidence="1">Uncharacterized protein</fullName>
    </submittedName>
</protein>
<accession>A0A645IJC2</accession>
<organism evidence="1">
    <name type="scientific">bioreactor metagenome</name>
    <dbReference type="NCBI Taxonomy" id="1076179"/>
    <lineage>
        <taxon>unclassified sequences</taxon>
        <taxon>metagenomes</taxon>
        <taxon>ecological metagenomes</taxon>
    </lineage>
</organism>
<gene>
    <name evidence="1" type="ORF">SDC9_198592</name>
</gene>
<dbReference type="AlphaFoldDB" id="A0A645IJC2"/>
<dbReference type="EMBL" id="VSSQ01115579">
    <property type="protein sequence ID" value="MPN50952.1"/>
    <property type="molecule type" value="Genomic_DNA"/>
</dbReference>
<reference evidence="1" key="1">
    <citation type="submission" date="2019-08" db="EMBL/GenBank/DDBJ databases">
        <authorList>
            <person name="Kucharzyk K."/>
            <person name="Murdoch R.W."/>
            <person name="Higgins S."/>
            <person name="Loffler F."/>
        </authorList>
    </citation>
    <scope>NUCLEOTIDE SEQUENCE</scope>
</reference>
<proteinExistence type="predicted"/>
<evidence type="ECO:0000313" key="1">
    <source>
        <dbReference type="EMBL" id="MPN50952.1"/>
    </source>
</evidence>
<comment type="caution">
    <text evidence="1">The sequence shown here is derived from an EMBL/GenBank/DDBJ whole genome shotgun (WGS) entry which is preliminary data.</text>
</comment>
<name>A0A645IJC2_9ZZZZ</name>